<dbReference type="InterPro" id="IPR049712">
    <property type="entry name" value="Poly_export"/>
</dbReference>
<accession>A0A3P3VPA1</accession>
<reference evidence="4 5" key="2">
    <citation type="submission" date="2018-12" db="EMBL/GenBank/DDBJ databases">
        <title>Simiduia agarivorans gen. nov., sp. nov., a marine, agarolytic bacterium isolated from shallow coastal water from Keelung, Taiwan.</title>
        <authorList>
            <person name="Shieh W.Y."/>
        </authorList>
    </citation>
    <scope>NUCLEOTIDE SEQUENCE [LARGE SCALE GENOMIC DNA]</scope>
    <source>
        <strain evidence="4 5">GTF-13</strain>
    </source>
</reference>
<dbReference type="NCBIfam" id="TIGR03027">
    <property type="entry name" value="pepcterm_export"/>
    <property type="match status" value="1"/>
</dbReference>
<dbReference type="PROSITE" id="PS51257">
    <property type="entry name" value="PROKAR_LIPOPROTEIN"/>
    <property type="match status" value="1"/>
</dbReference>
<dbReference type="Proteomes" id="UP000280792">
    <property type="component" value="Unassembled WGS sequence"/>
</dbReference>
<dbReference type="RefSeq" id="WP_125015013.1">
    <property type="nucleotide sequence ID" value="NZ_QWEZ01000001.1"/>
</dbReference>
<feature type="signal peptide" evidence="2">
    <location>
        <begin position="1"/>
        <end position="21"/>
    </location>
</feature>
<name>A0A3P3VPA1_9GAMM</name>
<dbReference type="Gene3D" id="3.30.1950.10">
    <property type="entry name" value="wza like domain"/>
    <property type="match status" value="1"/>
</dbReference>
<keyword evidence="5" id="KW-1185">Reference proteome</keyword>
<dbReference type="InterPro" id="IPR017477">
    <property type="entry name" value="PEP-CTERM_polysacc_export"/>
</dbReference>
<dbReference type="GO" id="GO:0015159">
    <property type="term" value="F:polysaccharide transmembrane transporter activity"/>
    <property type="evidence" value="ECO:0007669"/>
    <property type="project" value="InterPro"/>
</dbReference>
<gene>
    <name evidence="4" type="ORF">D0544_05620</name>
</gene>
<comment type="caution">
    <text evidence="4">The sequence shown here is derived from an EMBL/GenBank/DDBJ whole genome shotgun (WGS) entry which is preliminary data.</text>
</comment>
<dbReference type="Pfam" id="PF02563">
    <property type="entry name" value="Poly_export"/>
    <property type="match status" value="1"/>
</dbReference>
<evidence type="ECO:0000313" key="4">
    <source>
        <dbReference type="EMBL" id="RRJ84582.1"/>
    </source>
</evidence>
<evidence type="ECO:0000313" key="5">
    <source>
        <dbReference type="Proteomes" id="UP000280792"/>
    </source>
</evidence>
<dbReference type="EMBL" id="QWEZ01000001">
    <property type="protein sequence ID" value="RRJ84582.1"/>
    <property type="molecule type" value="Genomic_DNA"/>
</dbReference>
<dbReference type="AlphaFoldDB" id="A0A3P3VPA1"/>
<feature type="domain" description="Polysaccharide export protein N-terminal" evidence="3">
    <location>
        <begin position="41"/>
        <end position="114"/>
    </location>
</feature>
<evidence type="ECO:0000256" key="1">
    <source>
        <dbReference type="ARBA" id="ARBA00022729"/>
    </source>
</evidence>
<evidence type="ECO:0000259" key="3">
    <source>
        <dbReference type="Pfam" id="PF02563"/>
    </source>
</evidence>
<proteinExistence type="predicted"/>
<organism evidence="4 5">
    <name type="scientific">Aestuariirhabdus litorea</name>
    <dbReference type="NCBI Taxonomy" id="2528527"/>
    <lineage>
        <taxon>Bacteria</taxon>
        <taxon>Pseudomonadati</taxon>
        <taxon>Pseudomonadota</taxon>
        <taxon>Gammaproteobacteria</taxon>
        <taxon>Oceanospirillales</taxon>
        <taxon>Aestuariirhabdaceae</taxon>
        <taxon>Aestuariirhabdus</taxon>
    </lineage>
</organism>
<feature type="chain" id="PRO_5018202290" evidence="2">
    <location>
        <begin position="22"/>
        <end position="210"/>
    </location>
</feature>
<sequence>MIRKNCQIFGAMLCFTLAACSSNPYPLLESATLYQPVTTTPENYRYLIGPGDSLSIFVWRNPEVTTTVTVRPDGFITTPLVEDVPVSGKTPTEVARLLEKRLSSFIRDPLVTVMTQDHLGPFKEQVRIIGEAEKPEFLPYVEDMTLLDVMISVDGLTDFADGNRASIVRVIDGEQRQYGVRLDDLIKDGDISANVDILPGDILIIPETFF</sequence>
<dbReference type="InterPro" id="IPR003715">
    <property type="entry name" value="Poly_export_N"/>
</dbReference>
<protein>
    <submittedName>
        <fullName evidence="4">Sugar ABC transporter substrate-binding protein</fullName>
    </submittedName>
</protein>
<dbReference type="Gene3D" id="3.10.560.10">
    <property type="entry name" value="Outer membrane lipoprotein wza domain like"/>
    <property type="match status" value="1"/>
</dbReference>
<keyword evidence="1 2" id="KW-0732">Signal</keyword>
<evidence type="ECO:0000256" key="2">
    <source>
        <dbReference type="SAM" id="SignalP"/>
    </source>
</evidence>
<reference evidence="4 5" key="1">
    <citation type="submission" date="2018-08" db="EMBL/GenBank/DDBJ databases">
        <authorList>
            <person name="Khan S.A."/>
        </authorList>
    </citation>
    <scope>NUCLEOTIDE SEQUENCE [LARGE SCALE GENOMIC DNA]</scope>
    <source>
        <strain evidence="4 5">GTF-13</strain>
    </source>
</reference>
<dbReference type="PANTHER" id="PTHR33619">
    <property type="entry name" value="POLYSACCHARIDE EXPORT PROTEIN GFCE-RELATED"/>
    <property type="match status" value="1"/>
</dbReference>
<dbReference type="PANTHER" id="PTHR33619:SF3">
    <property type="entry name" value="POLYSACCHARIDE EXPORT PROTEIN GFCE-RELATED"/>
    <property type="match status" value="1"/>
</dbReference>